<comment type="caution">
    <text evidence="2">The sequence shown here is derived from an EMBL/GenBank/DDBJ whole genome shotgun (WGS) entry which is preliminary data.</text>
</comment>
<feature type="region of interest" description="Disordered" evidence="1">
    <location>
        <begin position="1"/>
        <end position="59"/>
    </location>
</feature>
<evidence type="ECO:0000313" key="3">
    <source>
        <dbReference type="Proteomes" id="UP001519460"/>
    </source>
</evidence>
<accession>A0ABD0K4F3</accession>
<feature type="compositionally biased region" description="Basic and acidic residues" evidence="1">
    <location>
        <begin position="28"/>
        <end position="41"/>
    </location>
</feature>
<keyword evidence="3" id="KW-1185">Reference proteome</keyword>
<protein>
    <submittedName>
        <fullName evidence="2">Uncharacterized protein</fullName>
    </submittedName>
</protein>
<name>A0ABD0K4F3_9CAEN</name>
<proteinExistence type="predicted"/>
<feature type="compositionally biased region" description="Polar residues" evidence="1">
    <location>
        <begin position="1"/>
        <end position="27"/>
    </location>
</feature>
<gene>
    <name evidence="2" type="ORF">BaRGS_00026445</name>
</gene>
<evidence type="ECO:0000256" key="1">
    <source>
        <dbReference type="SAM" id="MobiDB-lite"/>
    </source>
</evidence>
<dbReference type="Proteomes" id="UP001519460">
    <property type="component" value="Unassembled WGS sequence"/>
</dbReference>
<reference evidence="2 3" key="1">
    <citation type="journal article" date="2023" name="Sci. Data">
        <title>Genome assembly of the Korean intertidal mud-creeper Batillaria attramentaria.</title>
        <authorList>
            <person name="Patra A.K."/>
            <person name="Ho P.T."/>
            <person name="Jun S."/>
            <person name="Lee S.J."/>
            <person name="Kim Y."/>
            <person name="Won Y.J."/>
        </authorList>
    </citation>
    <scope>NUCLEOTIDE SEQUENCE [LARGE SCALE GENOMIC DNA]</scope>
    <source>
        <strain evidence="2">Wonlab-2016</strain>
    </source>
</reference>
<feature type="compositionally biased region" description="Polar residues" evidence="1">
    <location>
        <begin position="42"/>
        <end position="59"/>
    </location>
</feature>
<organism evidence="2 3">
    <name type="scientific">Batillaria attramentaria</name>
    <dbReference type="NCBI Taxonomy" id="370345"/>
    <lineage>
        <taxon>Eukaryota</taxon>
        <taxon>Metazoa</taxon>
        <taxon>Spiralia</taxon>
        <taxon>Lophotrochozoa</taxon>
        <taxon>Mollusca</taxon>
        <taxon>Gastropoda</taxon>
        <taxon>Caenogastropoda</taxon>
        <taxon>Sorbeoconcha</taxon>
        <taxon>Cerithioidea</taxon>
        <taxon>Batillariidae</taxon>
        <taxon>Batillaria</taxon>
    </lineage>
</organism>
<dbReference type="EMBL" id="JACVVK020000247">
    <property type="protein sequence ID" value="KAK7482317.1"/>
    <property type="molecule type" value="Genomic_DNA"/>
</dbReference>
<evidence type="ECO:0000313" key="2">
    <source>
        <dbReference type="EMBL" id="KAK7482317.1"/>
    </source>
</evidence>
<dbReference type="AlphaFoldDB" id="A0ABD0K4F3"/>
<sequence>MPLLSSKTTSSHSPLLTNRTPNKTTQLRHQDALCIKEDLRSKTTSSHSPLLTNRTPNKTTQLRHQDALCFKEDLRYICRCVPSIPTMIKLALRVLRCTKPRGLSLSEVF</sequence>